<dbReference type="KEGG" id="bcau:I6G59_01220"/>
<protein>
    <submittedName>
        <fullName evidence="1">Uncharacterized protein</fullName>
    </submittedName>
</protein>
<proteinExistence type="predicted"/>
<dbReference type="AlphaFoldDB" id="A0A7T2THK6"/>
<evidence type="ECO:0000313" key="2">
    <source>
        <dbReference type="Proteomes" id="UP000594979"/>
    </source>
</evidence>
<reference evidence="1 2" key="1">
    <citation type="submission" date="2020-12" db="EMBL/GenBank/DDBJ databases">
        <title>FDA dAtabase for Regulatory Grade micrObial Sequences (FDA-ARGOS): Supporting development and validation of Infectious Disease Dx tests.</title>
        <authorList>
            <person name="Sproer C."/>
            <person name="Gronow S."/>
            <person name="Severitt S."/>
            <person name="Schroder I."/>
            <person name="Tallon L."/>
            <person name="Sadzewicz L."/>
            <person name="Zhao X."/>
            <person name="Boylan J."/>
            <person name="Ott S."/>
            <person name="Bowen H."/>
            <person name="Vavikolanu K."/>
            <person name="Mehta A."/>
            <person name="Aluvathingal J."/>
            <person name="Nadendla S."/>
            <person name="Lowell S."/>
            <person name="Myers T."/>
            <person name="Yan Y."/>
            <person name="Sichtig H."/>
        </authorList>
    </citation>
    <scope>NUCLEOTIDE SEQUENCE [LARGE SCALE GENOMIC DNA]</scope>
    <source>
        <strain evidence="1 2">FDAARGOS_902</strain>
    </source>
</reference>
<organism evidence="1 2">
    <name type="scientific">Brevibacterium casei</name>
    <dbReference type="NCBI Taxonomy" id="33889"/>
    <lineage>
        <taxon>Bacteria</taxon>
        <taxon>Bacillati</taxon>
        <taxon>Actinomycetota</taxon>
        <taxon>Actinomycetes</taxon>
        <taxon>Micrococcales</taxon>
        <taxon>Brevibacteriaceae</taxon>
        <taxon>Brevibacterium</taxon>
    </lineage>
</organism>
<gene>
    <name evidence="1" type="ORF">I6G59_01220</name>
</gene>
<evidence type="ECO:0000313" key="1">
    <source>
        <dbReference type="EMBL" id="QPS33993.1"/>
    </source>
</evidence>
<accession>A0A7T2THK6</accession>
<name>A0A7T2THK6_9MICO</name>
<sequence length="114" mass="12731">MSTSLKPLYDQIAETYQRMTELGYHASIEGDIDDGSVSPALLDPAREVIDYITAWLPDEEKMSYWAGCPDFEDRPALIFIVEAARLLNGQDHAKAARLLKAATADIESRTETVR</sequence>
<dbReference type="Proteomes" id="UP000594979">
    <property type="component" value="Chromosome"/>
</dbReference>
<dbReference type="RefSeq" id="WP_197932085.1">
    <property type="nucleotide sequence ID" value="NZ_CP065682.1"/>
</dbReference>
<dbReference type="EMBL" id="CP065682">
    <property type="protein sequence ID" value="QPS33993.1"/>
    <property type="molecule type" value="Genomic_DNA"/>
</dbReference>